<name>B0DKK7_LACBS</name>
<sequence>MEVKNEDEKKFNINGLKEEEDRKLQVGHYSDTIKAEFQEDVKANCALKVKPEDWKGIIKGELSGDKSALSTVTGGPVWSALSLDDDDIDVNDFPIGPVEEPYGDDDDIDVNDFPNGPVEEPYRTDDDIDVNNFPIGCVEPMACGAVDSPMEDVDNGSQGEHLKTHLAVAVKEELRDDISLLNPQPVTQPRLEFDGVLLPSLAEIRQRWALEANLTQANSLDEVEEMNKKVESWRNPKMKKQENLVMDLGVTSRRLLAAGIHFLDLELEDELKDVMVSRKFMAMRFGGSAQETTPNISKANFNKHGFDNFMYCNTDAHSMAPEIPGAGGLFFNPDHIPGFTGIKYRLFTRIQRTPKALWTYVGEYEALVSQSLSKAEWNEQTNRVKSTWAHMIFKKDWGSNVRLRIFTRKKHNVRTPTEEQLEKVWDSGEYKGKVTAGEIQAAFDCGEEVLHVWVMKCVGFDKSLQRQINEELKTWDSSEASRKTNKKKVVRGVKRKRGEHDSDEGGDSKDKDEEEEADLESEDEDGWENDHKVDLEVTELQYRSRGTRSRPIHIS</sequence>
<dbReference type="OrthoDB" id="3176940at2759"/>
<dbReference type="InParanoid" id="B0DKK7"/>
<evidence type="ECO:0000259" key="2">
    <source>
        <dbReference type="Pfam" id="PF20411"/>
    </source>
</evidence>
<proteinExistence type="predicted"/>
<reference evidence="3 4" key="1">
    <citation type="journal article" date="2008" name="Nature">
        <title>The genome of Laccaria bicolor provides insights into mycorrhizal symbiosis.</title>
        <authorList>
            <person name="Martin F."/>
            <person name="Aerts A."/>
            <person name="Ahren D."/>
            <person name="Brun A."/>
            <person name="Danchin E.G.J."/>
            <person name="Duchaussoy F."/>
            <person name="Gibon J."/>
            <person name="Kohler A."/>
            <person name="Lindquist E."/>
            <person name="Pereda V."/>
            <person name="Salamov A."/>
            <person name="Shapiro H.J."/>
            <person name="Wuyts J."/>
            <person name="Blaudez D."/>
            <person name="Buee M."/>
            <person name="Brokstein P."/>
            <person name="Canbaeck B."/>
            <person name="Cohen D."/>
            <person name="Courty P.E."/>
            <person name="Coutinho P.M."/>
            <person name="Delaruelle C."/>
            <person name="Detter J.C."/>
            <person name="Deveau A."/>
            <person name="DiFazio S."/>
            <person name="Duplessis S."/>
            <person name="Fraissinet-Tachet L."/>
            <person name="Lucic E."/>
            <person name="Frey-Klett P."/>
            <person name="Fourrey C."/>
            <person name="Feussner I."/>
            <person name="Gay G."/>
            <person name="Grimwood J."/>
            <person name="Hoegger P.J."/>
            <person name="Jain P."/>
            <person name="Kilaru S."/>
            <person name="Labbe J."/>
            <person name="Lin Y.C."/>
            <person name="Legue V."/>
            <person name="Le Tacon F."/>
            <person name="Marmeisse R."/>
            <person name="Melayah D."/>
            <person name="Montanini B."/>
            <person name="Muratet M."/>
            <person name="Nehls U."/>
            <person name="Niculita-Hirzel H."/>
            <person name="Oudot-Le Secq M.P."/>
            <person name="Peter M."/>
            <person name="Quesneville H."/>
            <person name="Rajashekar B."/>
            <person name="Reich M."/>
            <person name="Rouhier N."/>
            <person name="Schmutz J."/>
            <person name="Yin T."/>
            <person name="Chalot M."/>
            <person name="Henrissat B."/>
            <person name="Kuees U."/>
            <person name="Lucas S."/>
            <person name="Van de Peer Y."/>
            <person name="Podila G.K."/>
            <person name="Polle A."/>
            <person name="Pukkila P.J."/>
            <person name="Richardson P.M."/>
            <person name="Rouze P."/>
            <person name="Sanders I.R."/>
            <person name="Stajich J.E."/>
            <person name="Tunlid A."/>
            <person name="Tuskan G."/>
            <person name="Grigoriev I.V."/>
        </authorList>
    </citation>
    <scope>NUCLEOTIDE SEQUENCE [LARGE SCALE GENOMIC DNA]</scope>
    <source>
        <strain evidence="4">S238N-H82 / ATCC MYA-4686</strain>
    </source>
</reference>
<dbReference type="Proteomes" id="UP000001194">
    <property type="component" value="Unassembled WGS sequence"/>
</dbReference>
<dbReference type="Pfam" id="PF20411">
    <property type="entry name" value="DUF6697"/>
    <property type="match status" value="1"/>
</dbReference>
<dbReference type="AlphaFoldDB" id="B0DKK7"/>
<dbReference type="HOGENOM" id="CLU_490954_0_0_1"/>
<feature type="compositionally biased region" description="Acidic residues" evidence="1">
    <location>
        <begin position="512"/>
        <end position="527"/>
    </location>
</feature>
<dbReference type="EMBL" id="DS547115">
    <property type="protein sequence ID" value="EDR04961.1"/>
    <property type="molecule type" value="Genomic_DNA"/>
</dbReference>
<dbReference type="KEGG" id="lbc:LACBIDRAFT_303888"/>
<evidence type="ECO:0000313" key="4">
    <source>
        <dbReference type="Proteomes" id="UP000001194"/>
    </source>
</evidence>
<accession>B0DKK7</accession>
<dbReference type="RefSeq" id="XP_001884351.1">
    <property type="nucleotide sequence ID" value="XM_001884316.1"/>
</dbReference>
<dbReference type="GeneID" id="6079985"/>
<dbReference type="InterPro" id="IPR046520">
    <property type="entry name" value="DUF6697"/>
</dbReference>
<evidence type="ECO:0000256" key="1">
    <source>
        <dbReference type="SAM" id="MobiDB-lite"/>
    </source>
</evidence>
<feature type="region of interest" description="Disordered" evidence="1">
    <location>
        <begin position="475"/>
        <end position="533"/>
    </location>
</feature>
<evidence type="ECO:0000313" key="3">
    <source>
        <dbReference type="EMBL" id="EDR04961.1"/>
    </source>
</evidence>
<feature type="domain" description="DUF6697" evidence="2">
    <location>
        <begin position="275"/>
        <end position="470"/>
    </location>
</feature>
<organism evidence="4">
    <name type="scientific">Laccaria bicolor (strain S238N-H82 / ATCC MYA-4686)</name>
    <name type="common">Bicoloured deceiver</name>
    <name type="synonym">Laccaria laccata var. bicolor</name>
    <dbReference type="NCBI Taxonomy" id="486041"/>
    <lineage>
        <taxon>Eukaryota</taxon>
        <taxon>Fungi</taxon>
        <taxon>Dikarya</taxon>
        <taxon>Basidiomycota</taxon>
        <taxon>Agaricomycotina</taxon>
        <taxon>Agaricomycetes</taxon>
        <taxon>Agaricomycetidae</taxon>
        <taxon>Agaricales</taxon>
        <taxon>Agaricineae</taxon>
        <taxon>Hydnangiaceae</taxon>
        <taxon>Laccaria</taxon>
    </lineage>
</organism>
<protein>
    <submittedName>
        <fullName evidence="3">Predicted protein</fullName>
    </submittedName>
</protein>
<gene>
    <name evidence="3" type="ORF">LACBIDRAFT_303888</name>
</gene>
<feature type="compositionally biased region" description="Basic residues" evidence="1">
    <location>
        <begin position="483"/>
        <end position="497"/>
    </location>
</feature>
<keyword evidence="4" id="KW-1185">Reference proteome</keyword>